<dbReference type="SUPFAM" id="SSF57667">
    <property type="entry name" value="beta-beta-alpha zinc fingers"/>
    <property type="match status" value="1"/>
</dbReference>
<accession>A0A8C5QQF1</accession>
<dbReference type="InterPro" id="IPR039691">
    <property type="entry name" value="ZC3H7A/B"/>
</dbReference>
<dbReference type="PANTHER" id="PTHR14928:SF6">
    <property type="entry name" value="ZINC FINGER CCCH DOMAIN-CONTAINING PROTEIN 7B"/>
    <property type="match status" value="1"/>
</dbReference>
<keyword evidence="1 4" id="KW-0479">Metal-binding</keyword>
<feature type="zinc finger region" description="C3H1-type" evidence="4">
    <location>
        <begin position="866"/>
        <end position="894"/>
    </location>
</feature>
<evidence type="ECO:0000313" key="7">
    <source>
        <dbReference type="Ensembl" id="ENSLLEP00000041142.1"/>
    </source>
</evidence>
<dbReference type="OrthoDB" id="433738at2759"/>
<keyword evidence="3 4" id="KW-0862">Zinc</keyword>
<evidence type="ECO:0000256" key="4">
    <source>
        <dbReference type="PROSITE-ProRule" id="PRU00723"/>
    </source>
</evidence>
<dbReference type="SUPFAM" id="SSF90229">
    <property type="entry name" value="CCCH zinc finger"/>
    <property type="match status" value="1"/>
</dbReference>
<evidence type="ECO:0000256" key="5">
    <source>
        <dbReference type="SAM" id="Coils"/>
    </source>
</evidence>
<dbReference type="Ensembl" id="ENSLLET00000042799.1">
    <property type="protein sequence ID" value="ENSLLEP00000041142.1"/>
    <property type="gene ID" value="ENSLLEG00000026170.1"/>
</dbReference>
<dbReference type="PROSITE" id="PS50103">
    <property type="entry name" value="ZF_C3H1"/>
    <property type="match status" value="3"/>
</dbReference>
<keyword evidence="8" id="KW-1185">Reference proteome</keyword>
<proteinExistence type="predicted"/>
<dbReference type="InterPro" id="IPR019734">
    <property type="entry name" value="TPR_rpt"/>
</dbReference>
<feature type="domain" description="C3H1-type" evidence="6">
    <location>
        <begin position="866"/>
        <end position="894"/>
    </location>
</feature>
<dbReference type="InterPro" id="IPR011990">
    <property type="entry name" value="TPR-like_helical_dom_sf"/>
</dbReference>
<keyword evidence="5" id="KW-0175">Coiled coil</keyword>
<dbReference type="SMART" id="SM00028">
    <property type="entry name" value="TPR"/>
    <property type="match status" value="2"/>
</dbReference>
<protein>
    <submittedName>
        <fullName evidence="7">Zinc finger CCCH-type containing 7B</fullName>
    </submittedName>
</protein>
<sequence>MARQKRKEDIEKGLQFIQLTIPFSGSQDEFEKFLQQLVVNLFAEGNDTFREANYKIALGQYTEGLTVADYADSEGLCVPPDLVCKLYVNRSCCYYSMGLFEKSLEDSEEALKLDMDNMRALFRKAKALNKLERHQDAYSCISHRLLVLAQDESVTELAQELVQKLGLRQRKAYKRPQQELETLGIISNGTSETNQVSSNSLESVDDIYTVFAELSLDNQLFPANLESDGLNDGFKLPVSQPSTVLSHAATNLNDCDVIGDDVDSLLDSEMLQQQQVSLISRQIPHRIPVFPTVTPLLSGLIGSGLPAPSPLPPASFGPLDSRKSVGPTVAPAYKIKMLIPCVQHLDTLDSFEESRETLDCLDTFTIDSQPLETSVLKGNKNHKPSGNASYHLLPHKLDPVAVSNPLTQSYDFKQGCQQCYVKTGPKAMDIAYQEKLEHKCKKDMLLARKKSSDIQPWLKIRPRPTKVNFSGPYVLCKDIQTRKDCKYGDNCTFAYYQAEIDVWNEERKGNLHRDQLFKANIDAKAASIARLLHEHTGIFIFLCQACFDSKPRIINPRSSEKPEFCTSTTSQHRFSNHKCLVHILNSSTVCYSKIRPLQPRFQMDVCRHEVRYGCIQEDTCNFAHSHVELSVWTIQRQSEITHEAIVQESERMWKTSEPKAKQVTPKSLDMRMKFVCSLCLRTGREIEADKDGKYCTAKARHSWTKDKRVLLVMSKAKKKWMPIRPLPSIRGFPQQYEICVHVQNGKKCQYIGNCSFAHNNEEKDIWTFMKENKVLDLQLVYELSNKNNYTAGKAVAAATGPQKDPEKQILMPTDYADLMAGFHCYLCGKNSNSEKQWQKHIQSEKHKERVFTVEKEESTWKFRFPAGEFKLCERYEETETCPNEANCPFAHGQEELEEWLERREILQQKVTKARNDMLLEQSDSDFGKYTFLFKDVE</sequence>
<feature type="zinc finger region" description="C3H1-type" evidence="4">
    <location>
        <begin position="733"/>
        <end position="761"/>
    </location>
</feature>
<evidence type="ECO:0000256" key="2">
    <source>
        <dbReference type="ARBA" id="ARBA00022771"/>
    </source>
</evidence>
<dbReference type="InterPro" id="IPR036236">
    <property type="entry name" value="Znf_C2H2_sf"/>
</dbReference>
<dbReference type="InterPro" id="IPR000571">
    <property type="entry name" value="Znf_CCCH"/>
</dbReference>
<feature type="coiled-coil region" evidence="5">
    <location>
        <begin position="889"/>
        <end position="916"/>
    </location>
</feature>
<keyword evidence="2 4" id="KW-0863">Zinc-finger</keyword>
<feature type="zinc finger region" description="C3H1-type" evidence="4">
    <location>
        <begin position="600"/>
        <end position="627"/>
    </location>
</feature>
<reference evidence="7" key="1">
    <citation type="submission" date="2025-08" db="UniProtKB">
        <authorList>
            <consortium name="Ensembl"/>
        </authorList>
    </citation>
    <scope>IDENTIFICATION</scope>
</reference>
<evidence type="ECO:0000256" key="3">
    <source>
        <dbReference type="ARBA" id="ARBA00022833"/>
    </source>
</evidence>
<dbReference type="SMART" id="SM00356">
    <property type="entry name" value="ZnF_C3H1"/>
    <property type="match status" value="4"/>
</dbReference>
<dbReference type="PANTHER" id="PTHR14928">
    <property type="entry name" value="MICRO-RNA BINDING ZINC FINGER CCCH DOMAIN-CONTAINING PROTEIN 7"/>
    <property type="match status" value="1"/>
</dbReference>
<evidence type="ECO:0000256" key="1">
    <source>
        <dbReference type="ARBA" id="ARBA00022723"/>
    </source>
</evidence>
<dbReference type="AlphaFoldDB" id="A0A8C5QQF1"/>
<evidence type="ECO:0000259" key="6">
    <source>
        <dbReference type="PROSITE" id="PS50103"/>
    </source>
</evidence>
<dbReference type="Proteomes" id="UP000694569">
    <property type="component" value="Unplaced"/>
</dbReference>
<dbReference type="Gene3D" id="3.30.160.60">
    <property type="entry name" value="Classic Zinc Finger"/>
    <property type="match status" value="1"/>
</dbReference>
<dbReference type="GO" id="GO:0008270">
    <property type="term" value="F:zinc ion binding"/>
    <property type="evidence" value="ECO:0007669"/>
    <property type="project" value="UniProtKB-KW"/>
</dbReference>
<gene>
    <name evidence="7" type="primary">ZC3H7B</name>
</gene>
<dbReference type="InterPro" id="IPR036855">
    <property type="entry name" value="Znf_CCCH_sf"/>
</dbReference>
<dbReference type="Gene3D" id="1.25.40.10">
    <property type="entry name" value="Tetratricopeptide repeat domain"/>
    <property type="match status" value="1"/>
</dbReference>
<dbReference type="Gene3D" id="4.10.1000.10">
    <property type="entry name" value="Zinc finger, CCCH-type"/>
    <property type="match status" value="1"/>
</dbReference>
<reference evidence="7" key="2">
    <citation type="submission" date="2025-09" db="UniProtKB">
        <authorList>
            <consortium name="Ensembl"/>
        </authorList>
    </citation>
    <scope>IDENTIFICATION</scope>
</reference>
<evidence type="ECO:0000313" key="8">
    <source>
        <dbReference type="Proteomes" id="UP000694569"/>
    </source>
</evidence>
<dbReference type="SUPFAM" id="SSF48452">
    <property type="entry name" value="TPR-like"/>
    <property type="match status" value="1"/>
</dbReference>
<name>A0A8C5QQF1_9ANUR</name>
<feature type="domain" description="C3H1-type" evidence="6">
    <location>
        <begin position="600"/>
        <end position="627"/>
    </location>
</feature>
<feature type="domain" description="C3H1-type" evidence="6">
    <location>
        <begin position="733"/>
        <end position="761"/>
    </location>
</feature>
<dbReference type="GO" id="GO:0035196">
    <property type="term" value="P:miRNA processing"/>
    <property type="evidence" value="ECO:0007669"/>
    <property type="project" value="TreeGrafter"/>
</dbReference>
<dbReference type="GeneTree" id="ENSGT00390000018542"/>
<dbReference type="GO" id="GO:0035198">
    <property type="term" value="F:miRNA binding"/>
    <property type="evidence" value="ECO:0007669"/>
    <property type="project" value="InterPro"/>
</dbReference>
<organism evidence="7 8">
    <name type="scientific">Leptobrachium leishanense</name>
    <name type="common">Leishan spiny toad</name>
    <dbReference type="NCBI Taxonomy" id="445787"/>
    <lineage>
        <taxon>Eukaryota</taxon>
        <taxon>Metazoa</taxon>
        <taxon>Chordata</taxon>
        <taxon>Craniata</taxon>
        <taxon>Vertebrata</taxon>
        <taxon>Euteleostomi</taxon>
        <taxon>Amphibia</taxon>
        <taxon>Batrachia</taxon>
        <taxon>Anura</taxon>
        <taxon>Pelobatoidea</taxon>
        <taxon>Megophryidae</taxon>
        <taxon>Leptobrachium</taxon>
    </lineage>
</organism>
<dbReference type="Pfam" id="PF00642">
    <property type="entry name" value="zf-CCCH"/>
    <property type="match status" value="1"/>
</dbReference>